<comment type="cofactor">
    <cofactor evidence="14">
        <name>[4Fe-4S] cluster</name>
        <dbReference type="ChEBI" id="CHEBI:49883"/>
    </cofactor>
    <text evidence="14">Binds 1 [4Fe-4S] cluster. The cluster is coordinated with 3 cysteines and an exchangeable S-adenosyl-L-methionine.</text>
</comment>
<keyword evidence="11 14" id="KW-0411">Iron-sulfur</keyword>
<dbReference type="CDD" id="cd01335">
    <property type="entry name" value="Radical_SAM"/>
    <property type="match status" value="1"/>
</dbReference>
<evidence type="ECO:0000256" key="12">
    <source>
        <dbReference type="ARBA" id="ARBA00023244"/>
    </source>
</evidence>
<dbReference type="Proteomes" id="UP000753724">
    <property type="component" value="Unassembled WGS sequence"/>
</dbReference>
<evidence type="ECO:0000313" key="17">
    <source>
        <dbReference type="Proteomes" id="UP000753724"/>
    </source>
</evidence>
<dbReference type="RefSeq" id="WP_161719566.1">
    <property type="nucleotide sequence ID" value="NZ_JAAAPO010000005.1"/>
</dbReference>
<dbReference type="InterPro" id="IPR004558">
    <property type="entry name" value="Coprogen_oxidase_HemN"/>
</dbReference>
<evidence type="ECO:0000256" key="14">
    <source>
        <dbReference type="PIRNR" id="PIRNR000167"/>
    </source>
</evidence>
<dbReference type="InterPro" id="IPR034505">
    <property type="entry name" value="Coproporphyrinogen-III_oxidase"/>
</dbReference>
<reference evidence="17" key="1">
    <citation type="submission" date="2020-01" db="EMBL/GenBank/DDBJ databases">
        <title>Sphingomonas sp. strain CSW-10.</title>
        <authorList>
            <person name="Chen W.-M."/>
        </authorList>
    </citation>
    <scope>NUCLEOTIDE SEQUENCE [LARGE SCALE GENOMIC DNA]</scope>
    <source>
        <strain evidence="17">FSY-8</strain>
    </source>
</reference>
<keyword evidence="7 14" id="KW-0949">S-adenosyl-L-methionine</keyword>
<evidence type="ECO:0000256" key="5">
    <source>
        <dbReference type="ARBA" id="ARBA00022485"/>
    </source>
</evidence>
<dbReference type="PIRSF" id="PIRSF000167">
    <property type="entry name" value="HemN"/>
    <property type="match status" value="1"/>
</dbReference>
<dbReference type="EC" id="1.3.98.3" evidence="14"/>
<evidence type="ECO:0000256" key="10">
    <source>
        <dbReference type="ARBA" id="ARBA00023004"/>
    </source>
</evidence>
<accession>A0ABW9XGC4</accession>
<dbReference type="SMART" id="SM00729">
    <property type="entry name" value="Elp3"/>
    <property type="match status" value="1"/>
</dbReference>
<feature type="domain" description="Radical SAM core" evidence="15">
    <location>
        <begin position="39"/>
        <end position="272"/>
    </location>
</feature>
<dbReference type="Gene3D" id="3.20.20.70">
    <property type="entry name" value="Aldolase class I"/>
    <property type="match status" value="1"/>
</dbReference>
<evidence type="ECO:0000256" key="8">
    <source>
        <dbReference type="ARBA" id="ARBA00022723"/>
    </source>
</evidence>
<comment type="pathway">
    <text evidence="2 14">Porphyrin-containing compound metabolism; protoporphyrin-IX biosynthesis; protoporphyrinogen-IX from coproporphyrinogen-III (AdoMet route): step 1/1.</text>
</comment>
<dbReference type="GO" id="GO:0051989">
    <property type="term" value="F:coproporphyrinogen dehydrogenase activity"/>
    <property type="evidence" value="ECO:0007669"/>
    <property type="project" value="UniProtKB-EC"/>
</dbReference>
<evidence type="ECO:0000256" key="4">
    <source>
        <dbReference type="ARBA" id="ARBA00011245"/>
    </source>
</evidence>
<comment type="catalytic activity">
    <reaction evidence="13 14">
        <text>coproporphyrinogen III + 2 S-adenosyl-L-methionine = protoporphyrinogen IX + 2 5'-deoxyadenosine + 2 L-methionine + 2 CO2</text>
        <dbReference type="Rhea" id="RHEA:15425"/>
        <dbReference type="ChEBI" id="CHEBI:16526"/>
        <dbReference type="ChEBI" id="CHEBI:17319"/>
        <dbReference type="ChEBI" id="CHEBI:57307"/>
        <dbReference type="ChEBI" id="CHEBI:57309"/>
        <dbReference type="ChEBI" id="CHEBI:57844"/>
        <dbReference type="ChEBI" id="CHEBI:59789"/>
        <dbReference type="EC" id="1.3.98.3"/>
    </reaction>
</comment>
<dbReference type="EMBL" id="JAAAPO010000005">
    <property type="protein sequence ID" value="NBC37472.1"/>
    <property type="molecule type" value="Genomic_DNA"/>
</dbReference>
<evidence type="ECO:0000259" key="15">
    <source>
        <dbReference type="PROSITE" id="PS51918"/>
    </source>
</evidence>
<dbReference type="InterPro" id="IPR007197">
    <property type="entry name" value="rSAM"/>
</dbReference>
<evidence type="ECO:0000256" key="9">
    <source>
        <dbReference type="ARBA" id="ARBA00023002"/>
    </source>
</evidence>
<protein>
    <recommendedName>
        <fullName evidence="14">Coproporphyrinogen-III oxidase</fullName>
        <ecNumber evidence="14">1.3.98.3</ecNumber>
    </recommendedName>
</protein>
<dbReference type="SUPFAM" id="SSF102114">
    <property type="entry name" value="Radical SAM enzymes"/>
    <property type="match status" value="1"/>
</dbReference>
<sequence>MWPYHPDLLSKPVPRYTSYPTAAEFTPAVGAGALDAALRRTSGDVSLYVHIPFCEQICWYCGCNTAANNKRARLTSYLEALTREIAIVGPKLDGRIKVKRIAFGGGSPNAITPLDFVRLVDAITVHFSLDDPVWSIELDPRTMTPEWAEVMRFVGISRASLGVQTFETALQERIGRVQPTQDIERCTTLLRDAGVRSLNYDLMYGLPGQDWAMLEHSLSEALRLGADRIALFGYAHVPHMLPRQRRIDATALPGQDERFMMAARGHDYLVNAGYVPVGFDHFARPGDAIAQATVAGRLGRNFQGFTEDQAPVLVGLGASSISCFPDVIVQNEKNAGRYRMMISQDQLAGAVGIVRSDEDQRTGRIINDLLCKGHADIGGALALTLAEALSPFLHHGLAELDSGRLTILPGGLPYARTIAALFDPYRQDSVRRFSSAV</sequence>
<evidence type="ECO:0000256" key="7">
    <source>
        <dbReference type="ARBA" id="ARBA00022691"/>
    </source>
</evidence>
<keyword evidence="17" id="KW-1185">Reference proteome</keyword>
<keyword evidence="9 14" id="KW-0560">Oxidoreductase</keyword>
<comment type="subcellular location">
    <subcellularLocation>
        <location evidence="1 14">Cytoplasm</location>
    </subcellularLocation>
</comment>
<keyword evidence="12 14" id="KW-0627">Porphyrin biosynthesis</keyword>
<evidence type="ECO:0000313" key="16">
    <source>
        <dbReference type="EMBL" id="NBC37472.1"/>
    </source>
</evidence>
<keyword evidence="6 14" id="KW-0963">Cytoplasm</keyword>
<evidence type="ECO:0000256" key="6">
    <source>
        <dbReference type="ARBA" id="ARBA00022490"/>
    </source>
</evidence>
<dbReference type="InterPro" id="IPR013785">
    <property type="entry name" value="Aldolase_TIM"/>
</dbReference>
<dbReference type="Pfam" id="PF04055">
    <property type="entry name" value="Radical_SAM"/>
    <property type="match status" value="1"/>
</dbReference>
<organism evidence="16 17">
    <name type="scientific">Novosphingobium ovatum</name>
    <dbReference type="NCBI Taxonomy" id="1908523"/>
    <lineage>
        <taxon>Bacteria</taxon>
        <taxon>Pseudomonadati</taxon>
        <taxon>Pseudomonadota</taxon>
        <taxon>Alphaproteobacteria</taxon>
        <taxon>Sphingomonadales</taxon>
        <taxon>Sphingomonadaceae</taxon>
        <taxon>Novosphingobium</taxon>
    </lineage>
</organism>
<dbReference type="PANTHER" id="PTHR13932:SF6">
    <property type="entry name" value="OXYGEN-INDEPENDENT COPROPORPHYRINOGEN III OXIDASE"/>
    <property type="match status" value="1"/>
</dbReference>
<evidence type="ECO:0000256" key="1">
    <source>
        <dbReference type="ARBA" id="ARBA00004496"/>
    </source>
</evidence>
<dbReference type="Gene3D" id="1.10.10.920">
    <property type="match status" value="1"/>
</dbReference>
<gene>
    <name evidence="16" type="ORF">GTZ99_13030</name>
</gene>
<evidence type="ECO:0000256" key="2">
    <source>
        <dbReference type="ARBA" id="ARBA00004785"/>
    </source>
</evidence>
<keyword evidence="5 14" id="KW-0004">4Fe-4S</keyword>
<proteinExistence type="inferred from homology"/>
<dbReference type="InterPro" id="IPR006638">
    <property type="entry name" value="Elp3/MiaA/NifB-like_rSAM"/>
</dbReference>
<comment type="similarity">
    <text evidence="3 14">Belongs to the anaerobic coproporphyrinogen-III oxidase family.</text>
</comment>
<keyword evidence="8 14" id="KW-0479">Metal-binding</keyword>
<evidence type="ECO:0000256" key="11">
    <source>
        <dbReference type="ARBA" id="ARBA00023014"/>
    </source>
</evidence>
<keyword evidence="10 14" id="KW-0408">Iron</keyword>
<dbReference type="InterPro" id="IPR058240">
    <property type="entry name" value="rSAM_sf"/>
</dbReference>
<evidence type="ECO:0000256" key="3">
    <source>
        <dbReference type="ARBA" id="ARBA00005493"/>
    </source>
</evidence>
<dbReference type="SFLD" id="SFLDG01065">
    <property type="entry name" value="anaerobic_coproporphyrinogen-I"/>
    <property type="match status" value="1"/>
</dbReference>
<dbReference type="PROSITE" id="PS51918">
    <property type="entry name" value="RADICAL_SAM"/>
    <property type="match status" value="1"/>
</dbReference>
<name>A0ABW9XGC4_9SPHN</name>
<comment type="caution">
    <text evidence="16">The sequence shown here is derived from an EMBL/GenBank/DDBJ whole genome shotgun (WGS) entry which is preliminary data.</text>
</comment>
<dbReference type="SFLD" id="SFLDS00029">
    <property type="entry name" value="Radical_SAM"/>
    <property type="match status" value="1"/>
</dbReference>
<comment type="subunit">
    <text evidence="4">Monomer.</text>
</comment>
<dbReference type="PANTHER" id="PTHR13932">
    <property type="entry name" value="COPROPORPHYRINIGEN III OXIDASE"/>
    <property type="match status" value="1"/>
</dbReference>
<evidence type="ECO:0000256" key="13">
    <source>
        <dbReference type="ARBA" id="ARBA00048321"/>
    </source>
</evidence>